<organism evidence="1 2">
    <name type="scientific">Xylaria curta</name>
    <dbReference type="NCBI Taxonomy" id="42375"/>
    <lineage>
        <taxon>Eukaryota</taxon>
        <taxon>Fungi</taxon>
        <taxon>Dikarya</taxon>
        <taxon>Ascomycota</taxon>
        <taxon>Pezizomycotina</taxon>
        <taxon>Sordariomycetes</taxon>
        <taxon>Xylariomycetidae</taxon>
        <taxon>Xylariales</taxon>
        <taxon>Xylariaceae</taxon>
        <taxon>Xylaria</taxon>
    </lineage>
</organism>
<dbReference type="Proteomes" id="UP001143856">
    <property type="component" value="Unassembled WGS sequence"/>
</dbReference>
<name>A0ACC1PFQ1_9PEZI</name>
<keyword evidence="2" id="KW-1185">Reference proteome</keyword>
<dbReference type="EMBL" id="JAPDGR010000309">
    <property type="protein sequence ID" value="KAJ2991768.1"/>
    <property type="molecule type" value="Genomic_DNA"/>
</dbReference>
<proteinExistence type="predicted"/>
<reference evidence="1" key="1">
    <citation type="submission" date="2022-10" db="EMBL/GenBank/DDBJ databases">
        <title>Genome Sequence of Xylaria curta.</title>
        <authorList>
            <person name="Buettner E."/>
        </authorList>
    </citation>
    <scope>NUCLEOTIDE SEQUENCE</scope>
    <source>
        <strain evidence="1">Babe10</strain>
    </source>
</reference>
<gene>
    <name evidence="1" type="ORF">NUW58_g2400</name>
</gene>
<protein>
    <submittedName>
        <fullName evidence="1">Uncharacterized protein</fullName>
    </submittedName>
</protein>
<evidence type="ECO:0000313" key="1">
    <source>
        <dbReference type="EMBL" id="KAJ2991768.1"/>
    </source>
</evidence>
<accession>A0ACC1PFQ1</accession>
<sequence>MSDKFNEDDLDFDPSLLSTNDDPSETSLWDVAFESLSEIDQNTLGFVEGAPAPIPSKLIQTVEEAKQECEQKQWTLFTNQFGEDVKIQDLLGKIVGWVNKFKEVGDAAVQYDPVHAALPWAAIRFFLQMAVNDCETFGNMLEGVEKVSNVVATYTELEARVLLRRSMLTRQLSVALVKLYQAVLHFLAKARSYYMQRRITRRVKAAFQGPISVVDRPILAVERHENSVYKLCCLVQNDCMSSSLADITALLRHDSASESEKKLEDRRMQLAAWINGVDTRNTYENALKYRHDGTCEWVLLLDEMKAWRSRNSPKAKLFWLHGPPGFGKTIASAWTIQDLNRNTPDSTAFFFCVAENRLTQDPYAILRTWIAQLLSQHVKALTIIESAFSQRATKDQMLSHLELWQLFVMIGQSQLGFTLVVDGFDECTHIDSGTKYHTKDPRNLFLKELVTHLPKTDFRILVVSRDVADIRECLDANNVKSGNLELTEYGITAKDTGADVSSFSETMVNRRLPNKFPELRDSLAKKAATRSEGMFLWIKLLENEISPGQNASQLQQTVTEMPAGVSEAYSRELERILRLSRRSSLEALAILRWVLFAVRPLQVNELAEALAISDMPDDATSYPRDRLPDVWDQTFVDEEYVDEVILARCGSLIQLRANNMEEPLANRTVHFVHFSVKEYLLSLPDASRLFGSSGRIQIAEEETRLSHICLRYLALPVFAGSLVDKGAYPFLSYAAWAWYFHSYKRPIETPAETITRTKRVFHPSTGNWKIWSPVMELKLNDEWKIGPSNLTAGSDNDTDDDDTDDDDTDDDDTDDDDTDDDDTDDDDTDDDGTDDDDTDDDGTDDDDTDDDAAEASEVGENGANGQEVNIIPQLTVAVPNPLYYASLLGIEEIVRWLEDEGLDCNCNGGLYGFPLQAAVVGNHEAIVKHLISRKADVNQKGGYFETALAAAAANSRLEITKILVRAGADTSAANELGQTALHHAAHRGEVDIINALLDAGAPINAQTSNGNSALHIACVEGWERVVQALKSHGADLDLPNSLHCRGIHYAIQEGHEELACYLIDEGASVADPQDSSGPPPLLLQAAFSAQGTKLIKTLLDNGAEIDKKSHANWTAMHQAAARDTPEILEMFIHAGGDLGASDDDGNTPIVVAAYYGKIDILRYLLKYLEGSRKTFWGINSPLLVAINHGHQEVVQLLLDSGMSIHYTYEGNQNTLFDTALKSRHRDLGGLLVERGCFRGAGISNDSNPKSLACLVFSADSDTVQQALATSTSEAYSEKDLTEALRVASACGSLSTIKLLVSKGAQVNTKDGNGRTSLHHALSHGHMGVADFLINKGASLMTEDVIGSTPIDVAVYRGQKSLDFIRQYMAYLSIGINRRPSLLLTKERGEPTMRPSQIREAIVGEWSGHWEHLSWRRGTQGPMSIHIDGSGGGAIGEIEVGENNISANTTLEFFNRDEEDQVGTFHFYGFVDSIGVIWFVKLYRSLGWLYRGKLDVTGGTIRGSVGV</sequence>
<comment type="caution">
    <text evidence="1">The sequence shown here is derived from an EMBL/GenBank/DDBJ whole genome shotgun (WGS) entry which is preliminary data.</text>
</comment>
<evidence type="ECO:0000313" key="2">
    <source>
        <dbReference type="Proteomes" id="UP001143856"/>
    </source>
</evidence>